<proteinExistence type="predicted"/>
<sequence>MTDMLASLMASWELLSSSKLTRKGSNRSTLDSRLSAKVTRDYCGRGTQFSFRGIVLPSNGSSRKNMPAMSSTSSLVPNAACSTRSAAIIASLNCSGMTDCGACRIDSRSSGIHFSVVTDILFDD</sequence>
<accession>A0AAE0SN68</accession>
<dbReference type="Proteomes" id="UP001195483">
    <property type="component" value="Unassembled WGS sequence"/>
</dbReference>
<comment type="caution">
    <text evidence="1">The sequence shown here is derived from an EMBL/GenBank/DDBJ whole genome shotgun (WGS) entry which is preliminary data.</text>
</comment>
<reference evidence="1" key="2">
    <citation type="journal article" date="2021" name="Genome Biol. Evol.">
        <title>Developing a high-quality reference genome for a parasitic bivalve with doubly uniparental inheritance (Bivalvia: Unionida).</title>
        <authorList>
            <person name="Smith C.H."/>
        </authorList>
    </citation>
    <scope>NUCLEOTIDE SEQUENCE</scope>
    <source>
        <strain evidence="1">CHS0354</strain>
        <tissue evidence="1">Mantle</tissue>
    </source>
</reference>
<reference evidence="1" key="3">
    <citation type="submission" date="2023-05" db="EMBL/GenBank/DDBJ databases">
        <authorList>
            <person name="Smith C.H."/>
        </authorList>
    </citation>
    <scope>NUCLEOTIDE SEQUENCE</scope>
    <source>
        <strain evidence="1">CHS0354</strain>
        <tissue evidence="1">Mantle</tissue>
    </source>
</reference>
<organism evidence="1 2">
    <name type="scientific">Potamilus streckersoni</name>
    <dbReference type="NCBI Taxonomy" id="2493646"/>
    <lineage>
        <taxon>Eukaryota</taxon>
        <taxon>Metazoa</taxon>
        <taxon>Spiralia</taxon>
        <taxon>Lophotrochozoa</taxon>
        <taxon>Mollusca</taxon>
        <taxon>Bivalvia</taxon>
        <taxon>Autobranchia</taxon>
        <taxon>Heteroconchia</taxon>
        <taxon>Palaeoheterodonta</taxon>
        <taxon>Unionida</taxon>
        <taxon>Unionoidea</taxon>
        <taxon>Unionidae</taxon>
        <taxon>Ambleminae</taxon>
        <taxon>Lampsilini</taxon>
        <taxon>Potamilus</taxon>
    </lineage>
</organism>
<dbReference type="AlphaFoldDB" id="A0AAE0SN68"/>
<protein>
    <submittedName>
        <fullName evidence="1">Uncharacterized protein</fullName>
    </submittedName>
</protein>
<reference evidence="1" key="1">
    <citation type="journal article" date="2021" name="Genome Biol. Evol.">
        <title>A High-Quality Reference Genome for a Parasitic Bivalve with Doubly Uniparental Inheritance (Bivalvia: Unionida).</title>
        <authorList>
            <person name="Smith C.H."/>
        </authorList>
    </citation>
    <scope>NUCLEOTIDE SEQUENCE</scope>
    <source>
        <strain evidence="1">CHS0354</strain>
    </source>
</reference>
<evidence type="ECO:0000313" key="2">
    <source>
        <dbReference type="Proteomes" id="UP001195483"/>
    </source>
</evidence>
<keyword evidence="2" id="KW-1185">Reference proteome</keyword>
<dbReference type="EMBL" id="JAEAOA010000605">
    <property type="protein sequence ID" value="KAK3594942.1"/>
    <property type="molecule type" value="Genomic_DNA"/>
</dbReference>
<evidence type="ECO:0000313" key="1">
    <source>
        <dbReference type="EMBL" id="KAK3594942.1"/>
    </source>
</evidence>
<gene>
    <name evidence="1" type="ORF">CHS0354_009328</name>
</gene>
<name>A0AAE0SN68_9BIVA</name>